<protein>
    <submittedName>
        <fullName evidence="1">SDR family oxidoreductase</fullName>
    </submittedName>
</protein>
<reference evidence="1 2" key="1">
    <citation type="submission" date="2021-12" db="EMBL/GenBank/DDBJ databases">
        <title>Siccirubricoccus leaddurans sp. nov., a high concentration Zn2+ tolerance bacterium.</title>
        <authorList>
            <person name="Cao Y."/>
        </authorList>
    </citation>
    <scope>NUCLEOTIDE SEQUENCE [LARGE SCALE GENOMIC DNA]</scope>
    <source>
        <strain evidence="1 2">KC 17139</strain>
    </source>
</reference>
<dbReference type="Gene3D" id="3.40.50.720">
    <property type="entry name" value="NAD(P)-binding Rossmann-like Domain"/>
    <property type="match status" value="1"/>
</dbReference>
<evidence type="ECO:0000313" key="1">
    <source>
        <dbReference type="EMBL" id="MCO6416510.1"/>
    </source>
</evidence>
<gene>
    <name evidence="1" type="ORF">JYK14_10070</name>
</gene>
<comment type="caution">
    <text evidence="1">The sequence shown here is derived from an EMBL/GenBank/DDBJ whole genome shotgun (WGS) entry which is preliminary data.</text>
</comment>
<dbReference type="EMBL" id="JAFIRR010000060">
    <property type="protein sequence ID" value="MCO6416510.1"/>
    <property type="molecule type" value="Genomic_DNA"/>
</dbReference>
<dbReference type="InterPro" id="IPR036291">
    <property type="entry name" value="NAD(P)-bd_dom_sf"/>
</dbReference>
<evidence type="ECO:0000313" key="2">
    <source>
        <dbReference type="Proteomes" id="UP001523392"/>
    </source>
</evidence>
<dbReference type="InterPro" id="IPR002347">
    <property type="entry name" value="SDR_fam"/>
</dbReference>
<dbReference type="Pfam" id="PF13561">
    <property type="entry name" value="adh_short_C2"/>
    <property type="match status" value="1"/>
</dbReference>
<dbReference type="SUPFAM" id="SSF51735">
    <property type="entry name" value="NAD(P)-binding Rossmann-fold domains"/>
    <property type="match status" value="1"/>
</dbReference>
<dbReference type="Proteomes" id="UP001523392">
    <property type="component" value="Unassembled WGS sequence"/>
</dbReference>
<sequence length="131" mass="13617">MPSAVGRRGTADAAIYVAGEHAMKGPMKSVALQVAGSGLRANTKAPSPADTDMVIRFAGDAAGANSLAKGLPVERLGCLDEFAAAIVFSAVGKSHFSGASDLRRRRLHSETVNRCMDLPHLEVANNRSISA</sequence>
<dbReference type="PRINTS" id="PR00081">
    <property type="entry name" value="GDHRDH"/>
</dbReference>
<accession>A0ABT1D3K7</accession>
<name>A0ABT1D3K7_9PROT</name>
<proteinExistence type="predicted"/>
<keyword evidence="2" id="KW-1185">Reference proteome</keyword>
<organism evidence="1 2">
    <name type="scientific">Siccirubricoccus soli</name>
    <dbReference type="NCBI Taxonomy" id="2899147"/>
    <lineage>
        <taxon>Bacteria</taxon>
        <taxon>Pseudomonadati</taxon>
        <taxon>Pseudomonadota</taxon>
        <taxon>Alphaproteobacteria</taxon>
        <taxon>Acetobacterales</taxon>
        <taxon>Roseomonadaceae</taxon>
        <taxon>Siccirubricoccus</taxon>
    </lineage>
</organism>